<evidence type="ECO:0000256" key="1">
    <source>
        <dbReference type="SAM" id="MobiDB-lite"/>
    </source>
</evidence>
<comment type="caution">
    <text evidence="3">The sequence shown here is derived from an EMBL/GenBank/DDBJ whole genome shotgun (WGS) entry which is preliminary data.</text>
</comment>
<evidence type="ECO:0000313" key="3">
    <source>
        <dbReference type="EMBL" id="PZO55763.1"/>
    </source>
</evidence>
<sequence length="294" mass="31481">MRLSTYQRCASILLIAALAGCKSLPQSPPANRANPTATEPAAPDQTAGSSDKTDGDQTAAGSKDTPKPIAPALQPGQYCYQLSDDIEDIDVRISIDSASSVTGNQVGVVHNQKEAYYTSYRSNLNGTIDGSNLNLDIATWIEYDKQNQQETWKVSPTELRTKTNKLTKANCETVSKSFQSDNGMEAKDLTAGANQVNTQEVFFDAGKSSTTVSNSVVRGDRDRYLITAQGGQQMDLSITSIENNAVFAVVAPSGLILGTEQSKQSIPLPDTGEYQIIVDGTRGNATYDLAIAIQ</sequence>
<accession>A0A2W4XES8</accession>
<dbReference type="Proteomes" id="UP000249794">
    <property type="component" value="Unassembled WGS sequence"/>
</dbReference>
<protein>
    <recommendedName>
        <fullName evidence="5">Peptidase C-terminal archaeal/bacterial domain-containing protein</fullName>
    </recommendedName>
</protein>
<evidence type="ECO:0008006" key="5">
    <source>
        <dbReference type="Google" id="ProtNLM"/>
    </source>
</evidence>
<evidence type="ECO:0000313" key="4">
    <source>
        <dbReference type="Proteomes" id="UP000249794"/>
    </source>
</evidence>
<reference evidence="4" key="1">
    <citation type="submission" date="2018-04" db="EMBL/GenBank/DDBJ databases">
        <authorList>
            <person name="Cornet L."/>
        </authorList>
    </citation>
    <scope>NUCLEOTIDE SEQUENCE [LARGE SCALE GENOMIC DNA]</scope>
</reference>
<name>A0A2W4XES8_9CYAN</name>
<keyword evidence="2" id="KW-0732">Signal</keyword>
<gene>
    <name evidence="3" type="ORF">DCF15_09850</name>
</gene>
<organism evidence="3 4">
    <name type="scientific">Phormidesmis priestleyi</name>
    <dbReference type="NCBI Taxonomy" id="268141"/>
    <lineage>
        <taxon>Bacteria</taxon>
        <taxon>Bacillati</taxon>
        <taxon>Cyanobacteriota</taxon>
        <taxon>Cyanophyceae</taxon>
        <taxon>Leptolyngbyales</taxon>
        <taxon>Leptolyngbyaceae</taxon>
        <taxon>Phormidesmis</taxon>
    </lineage>
</organism>
<dbReference type="EMBL" id="QBMP01000086">
    <property type="protein sequence ID" value="PZO55763.1"/>
    <property type="molecule type" value="Genomic_DNA"/>
</dbReference>
<proteinExistence type="predicted"/>
<dbReference type="AlphaFoldDB" id="A0A2W4XES8"/>
<reference evidence="3 4" key="2">
    <citation type="submission" date="2018-06" db="EMBL/GenBank/DDBJ databases">
        <title>Metagenomic assembly of (sub)arctic Cyanobacteria and their associated microbiome from non-axenic cultures.</title>
        <authorList>
            <person name="Baurain D."/>
        </authorList>
    </citation>
    <scope>NUCLEOTIDE SEQUENCE [LARGE SCALE GENOMIC DNA]</scope>
    <source>
        <strain evidence="3">ULC027bin1</strain>
    </source>
</reference>
<dbReference type="PROSITE" id="PS51257">
    <property type="entry name" value="PROKAR_LIPOPROTEIN"/>
    <property type="match status" value="1"/>
</dbReference>
<dbReference type="Gene3D" id="2.60.120.380">
    <property type="match status" value="1"/>
</dbReference>
<feature type="region of interest" description="Disordered" evidence="1">
    <location>
        <begin position="26"/>
        <end position="73"/>
    </location>
</feature>
<evidence type="ECO:0000256" key="2">
    <source>
        <dbReference type="SAM" id="SignalP"/>
    </source>
</evidence>
<feature type="chain" id="PRO_5015930367" description="Peptidase C-terminal archaeal/bacterial domain-containing protein" evidence="2">
    <location>
        <begin position="33"/>
        <end position="294"/>
    </location>
</feature>
<feature type="signal peptide" evidence="2">
    <location>
        <begin position="1"/>
        <end position="32"/>
    </location>
</feature>